<gene>
    <name evidence="1" type="ORF">GX355_09925</name>
</gene>
<evidence type="ECO:0000313" key="2">
    <source>
        <dbReference type="Proteomes" id="UP000541058"/>
    </source>
</evidence>
<name>A0A7X8H112_9LACT</name>
<organism evidence="1 2">
    <name type="scientific">Globicatella sulfidifaciens</name>
    <dbReference type="NCBI Taxonomy" id="136093"/>
    <lineage>
        <taxon>Bacteria</taxon>
        <taxon>Bacillati</taxon>
        <taxon>Bacillota</taxon>
        <taxon>Bacilli</taxon>
        <taxon>Lactobacillales</taxon>
        <taxon>Aerococcaceae</taxon>
        <taxon>Globicatella</taxon>
    </lineage>
</organism>
<protein>
    <recommendedName>
        <fullName evidence="3">Replicative helicase inhibitor G39P N-terminal domain-containing protein</fullName>
    </recommendedName>
</protein>
<dbReference type="RefSeq" id="WP_276649516.1">
    <property type="nucleotide sequence ID" value="NZ_JAAYSM010000356.1"/>
</dbReference>
<reference evidence="1 2" key="1">
    <citation type="journal article" date="2020" name="Biotechnol. Biofuels">
        <title>New insights from the biogas microbiome by comprehensive genome-resolved metagenomics of nearly 1600 species originating from multiple anaerobic digesters.</title>
        <authorList>
            <person name="Campanaro S."/>
            <person name="Treu L."/>
            <person name="Rodriguez-R L.M."/>
            <person name="Kovalovszki A."/>
            <person name="Ziels R.M."/>
            <person name="Maus I."/>
            <person name="Zhu X."/>
            <person name="Kougias P.G."/>
            <person name="Basile A."/>
            <person name="Luo G."/>
            <person name="Schluter A."/>
            <person name="Konstantinidis K.T."/>
            <person name="Angelidaki I."/>
        </authorList>
    </citation>
    <scope>NUCLEOTIDE SEQUENCE [LARGE SCALE GENOMIC DNA]</scope>
    <source>
        <strain evidence="1">AS23ysBPME_34</strain>
    </source>
</reference>
<sequence length="93" mass="10954">MTREEVIQVFKVIAYAYSQFEVSSEKVNVWHKFLKDQNPATVMMKVERHIATEKFPPTIAEITEIKPKKSITQIQHEKMLAEHRAALERERSQ</sequence>
<proteinExistence type="predicted"/>
<accession>A0A7X8H112</accession>
<dbReference type="EMBL" id="JAAYSM010000356">
    <property type="protein sequence ID" value="NLJ19167.1"/>
    <property type="molecule type" value="Genomic_DNA"/>
</dbReference>
<evidence type="ECO:0000313" key="1">
    <source>
        <dbReference type="EMBL" id="NLJ19167.1"/>
    </source>
</evidence>
<evidence type="ECO:0008006" key="3">
    <source>
        <dbReference type="Google" id="ProtNLM"/>
    </source>
</evidence>
<comment type="caution">
    <text evidence="1">The sequence shown here is derived from an EMBL/GenBank/DDBJ whole genome shotgun (WGS) entry which is preliminary data.</text>
</comment>
<dbReference type="Proteomes" id="UP000541058">
    <property type="component" value="Unassembled WGS sequence"/>
</dbReference>
<dbReference type="AlphaFoldDB" id="A0A7X8H112"/>
<dbReference type="Gene3D" id="1.10.8.200">
    <property type="entry name" value="Replisome organizer (g39p helicase loader/inhibitor protein)"/>
    <property type="match status" value="1"/>
</dbReference>